<sequence>MSARDALPPLQCLRAFEAAARHGSFTQAGRELNLTQSAISRQIKRLEEDLSRPLFARDHDGLRPTPAGENYYRVVRRVLRELADETTRQRRRGNERQLTLATSPAIASTWLARQLPLFREAHPDIELRILTVEDPYRLDLAEFDLGIYYHLSHEIDPPGLSADPIFHDEEVIAVCSPTYLECHDAIGGPHDLLTRHTLLIVEDHFRDWLTWQHWFESLGFDWQEPAHSLRANSYQLLLHSALAGQGVILCWSKLLKDDITQGRLVKALPQTLPSIGTLSLLTPQHRHMSQPAQRFTQWLLHPPQPAAP</sequence>
<gene>
    <name evidence="6" type="ORF">FQP86_06830</name>
</gene>
<keyword evidence="7" id="KW-1185">Reference proteome</keyword>
<evidence type="ECO:0000313" key="7">
    <source>
        <dbReference type="Proteomes" id="UP000319941"/>
    </source>
</evidence>
<dbReference type="Pfam" id="PF00126">
    <property type="entry name" value="HTH_1"/>
    <property type="match status" value="1"/>
</dbReference>
<keyword evidence="4" id="KW-0804">Transcription</keyword>
<evidence type="ECO:0000313" key="6">
    <source>
        <dbReference type="EMBL" id="TVU71238.1"/>
    </source>
</evidence>
<dbReference type="Proteomes" id="UP000319941">
    <property type="component" value="Unassembled WGS sequence"/>
</dbReference>
<protein>
    <submittedName>
        <fullName evidence="6">LysR family transcriptional regulator</fullName>
    </submittedName>
</protein>
<dbReference type="EMBL" id="VNFH01000004">
    <property type="protein sequence ID" value="TVU71238.1"/>
    <property type="molecule type" value="Genomic_DNA"/>
</dbReference>
<dbReference type="STRING" id="553385.GCA_000591415_02740"/>
<dbReference type="Pfam" id="PF03466">
    <property type="entry name" value="LysR_substrate"/>
    <property type="match status" value="1"/>
</dbReference>
<evidence type="ECO:0000256" key="4">
    <source>
        <dbReference type="ARBA" id="ARBA00023163"/>
    </source>
</evidence>
<evidence type="ECO:0000256" key="1">
    <source>
        <dbReference type="ARBA" id="ARBA00009437"/>
    </source>
</evidence>
<dbReference type="PRINTS" id="PR00039">
    <property type="entry name" value="HTHLYSR"/>
</dbReference>
<dbReference type="FunFam" id="1.10.10.10:FF:000001">
    <property type="entry name" value="LysR family transcriptional regulator"/>
    <property type="match status" value="1"/>
</dbReference>
<evidence type="ECO:0000256" key="2">
    <source>
        <dbReference type="ARBA" id="ARBA00023015"/>
    </source>
</evidence>
<organism evidence="6 7">
    <name type="scientific">Cobetia crustatorum</name>
    <dbReference type="NCBI Taxonomy" id="553385"/>
    <lineage>
        <taxon>Bacteria</taxon>
        <taxon>Pseudomonadati</taxon>
        <taxon>Pseudomonadota</taxon>
        <taxon>Gammaproteobacteria</taxon>
        <taxon>Oceanospirillales</taxon>
        <taxon>Halomonadaceae</taxon>
        <taxon>Cobetia</taxon>
    </lineage>
</organism>
<dbReference type="Gene3D" id="1.10.10.10">
    <property type="entry name" value="Winged helix-like DNA-binding domain superfamily/Winged helix DNA-binding domain"/>
    <property type="match status" value="1"/>
</dbReference>
<dbReference type="GO" id="GO:0003700">
    <property type="term" value="F:DNA-binding transcription factor activity"/>
    <property type="evidence" value="ECO:0007669"/>
    <property type="project" value="InterPro"/>
</dbReference>
<dbReference type="PANTHER" id="PTHR30537">
    <property type="entry name" value="HTH-TYPE TRANSCRIPTIONAL REGULATOR"/>
    <property type="match status" value="1"/>
</dbReference>
<dbReference type="InterPro" id="IPR036388">
    <property type="entry name" value="WH-like_DNA-bd_sf"/>
</dbReference>
<dbReference type="GO" id="GO:0043565">
    <property type="term" value="F:sequence-specific DNA binding"/>
    <property type="evidence" value="ECO:0007669"/>
    <property type="project" value="TreeGrafter"/>
</dbReference>
<evidence type="ECO:0000259" key="5">
    <source>
        <dbReference type="PROSITE" id="PS50931"/>
    </source>
</evidence>
<keyword evidence="3" id="KW-0238">DNA-binding</keyword>
<dbReference type="Gene3D" id="3.40.190.10">
    <property type="entry name" value="Periplasmic binding protein-like II"/>
    <property type="match status" value="2"/>
</dbReference>
<comment type="caution">
    <text evidence="6">The sequence shown here is derived from an EMBL/GenBank/DDBJ whole genome shotgun (WGS) entry which is preliminary data.</text>
</comment>
<dbReference type="OrthoDB" id="6787458at2"/>
<dbReference type="PANTHER" id="PTHR30537:SF26">
    <property type="entry name" value="GLYCINE CLEAVAGE SYSTEM TRANSCRIPTIONAL ACTIVATOR"/>
    <property type="match status" value="1"/>
</dbReference>
<dbReference type="InterPro" id="IPR000847">
    <property type="entry name" value="LysR_HTH_N"/>
</dbReference>
<dbReference type="RefSeq" id="WP_144727066.1">
    <property type="nucleotide sequence ID" value="NZ_CAWOWR010000097.1"/>
</dbReference>
<dbReference type="SUPFAM" id="SSF53850">
    <property type="entry name" value="Periplasmic binding protein-like II"/>
    <property type="match status" value="1"/>
</dbReference>
<dbReference type="SUPFAM" id="SSF46785">
    <property type="entry name" value="Winged helix' DNA-binding domain"/>
    <property type="match status" value="1"/>
</dbReference>
<evidence type="ECO:0000256" key="3">
    <source>
        <dbReference type="ARBA" id="ARBA00023125"/>
    </source>
</evidence>
<comment type="similarity">
    <text evidence="1">Belongs to the LysR transcriptional regulatory family.</text>
</comment>
<reference evidence="6 7" key="1">
    <citation type="submission" date="2019-07" db="EMBL/GenBank/DDBJ databases">
        <title>Diversity of Bacteria from Kongsfjorden, Arctic.</title>
        <authorList>
            <person name="Yu Y."/>
        </authorList>
    </citation>
    <scope>NUCLEOTIDE SEQUENCE [LARGE SCALE GENOMIC DNA]</scope>
    <source>
        <strain evidence="6 7">SM1923</strain>
    </source>
</reference>
<dbReference type="AlphaFoldDB" id="A0A558HQ68"/>
<dbReference type="InterPro" id="IPR005119">
    <property type="entry name" value="LysR_subst-bd"/>
</dbReference>
<dbReference type="InterPro" id="IPR058163">
    <property type="entry name" value="LysR-type_TF_proteobact-type"/>
</dbReference>
<accession>A0A558HQ68</accession>
<proteinExistence type="inferred from homology"/>
<dbReference type="GO" id="GO:0006351">
    <property type="term" value="P:DNA-templated transcription"/>
    <property type="evidence" value="ECO:0007669"/>
    <property type="project" value="TreeGrafter"/>
</dbReference>
<feature type="domain" description="HTH lysR-type" evidence="5">
    <location>
        <begin position="8"/>
        <end position="65"/>
    </location>
</feature>
<keyword evidence="2" id="KW-0805">Transcription regulation</keyword>
<name>A0A558HQ68_9GAMM</name>
<dbReference type="PROSITE" id="PS50931">
    <property type="entry name" value="HTH_LYSR"/>
    <property type="match status" value="1"/>
</dbReference>
<dbReference type="InterPro" id="IPR036390">
    <property type="entry name" value="WH_DNA-bd_sf"/>
</dbReference>